<dbReference type="GO" id="GO:0000981">
    <property type="term" value="F:DNA-binding transcription factor activity, RNA polymerase II-specific"/>
    <property type="evidence" value="ECO:0007669"/>
    <property type="project" value="TreeGrafter"/>
</dbReference>
<dbReference type="OrthoDB" id="7442607at2759"/>
<keyword evidence="3 6" id="KW-0238">DNA-binding</keyword>
<dbReference type="Pfam" id="PF00907">
    <property type="entry name" value="T-box"/>
    <property type="match status" value="1"/>
</dbReference>
<organism evidence="9 10">
    <name type="scientific">Clonorchis sinensis</name>
    <name type="common">Chinese liver fluke</name>
    <dbReference type="NCBI Taxonomy" id="79923"/>
    <lineage>
        <taxon>Eukaryota</taxon>
        <taxon>Metazoa</taxon>
        <taxon>Spiralia</taxon>
        <taxon>Lophotrochozoa</taxon>
        <taxon>Platyhelminthes</taxon>
        <taxon>Trematoda</taxon>
        <taxon>Digenea</taxon>
        <taxon>Opisthorchiida</taxon>
        <taxon>Opisthorchiata</taxon>
        <taxon>Opisthorchiidae</taxon>
        <taxon>Clonorchis</taxon>
    </lineage>
</organism>
<dbReference type="GO" id="GO:0000978">
    <property type="term" value="F:RNA polymerase II cis-regulatory region sequence-specific DNA binding"/>
    <property type="evidence" value="ECO:0007669"/>
    <property type="project" value="InterPro"/>
</dbReference>
<evidence type="ECO:0000313" key="10">
    <source>
        <dbReference type="Proteomes" id="UP000286415"/>
    </source>
</evidence>
<keyword evidence="2" id="KW-0805">Transcription regulation</keyword>
<feature type="compositionally biased region" description="Polar residues" evidence="7">
    <location>
        <begin position="30"/>
        <end position="54"/>
    </location>
</feature>
<feature type="region of interest" description="Disordered" evidence="7">
    <location>
        <begin position="539"/>
        <end position="614"/>
    </location>
</feature>
<protein>
    <submittedName>
        <fullName evidence="9">T-box transcription factor TBX2b</fullName>
    </submittedName>
</protein>
<feature type="compositionally biased region" description="Polar residues" evidence="7">
    <location>
        <begin position="916"/>
        <end position="925"/>
    </location>
</feature>
<dbReference type="GO" id="GO:0005634">
    <property type="term" value="C:nucleus"/>
    <property type="evidence" value="ECO:0007669"/>
    <property type="project" value="UniProtKB-SubCell"/>
</dbReference>
<dbReference type="EMBL" id="NIRI02000042">
    <property type="protein sequence ID" value="KAG5452605.1"/>
    <property type="molecule type" value="Genomic_DNA"/>
</dbReference>
<feature type="region of interest" description="Disordered" evidence="7">
    <location>
        <begin position="771"/>
        <end position="792"/>
    </location>
</feature>
<feature type="compositionally biased region" description="Basic and acidic residues" evidence="7">
    <location>
        <begin position="941"/>
        <end position="958"/>
    </location>
</feature>
<feature type="compositionally biased region" description="Polar residues" evidence="7">
    <location>
        <begin position="73"/>
        <end position="84"/>
    </location>
</feature>
<dbReference type="InterPro" id="IPR036960">
    <property type="entry name" value="T-box_sf"/>
</dbReference>
<feature type="domain" description="T-box" evidence="8">
    <location>
        <begin position="367"/>
        <end position="545"/>
    </location>
</feature>
<comment type="caution">
    <text evidence="9">The sequence shown here is derived from an EMBL/GenBank/DDBJ whole genome shotgun (WGS) entry which is preliminary data.</text>
</comment>
<keyword evidence="10" id="KW-1185">Reference proteome</keyword>
<evidence type="ECO:0000256" key="2">
    <source>
        <dbReference type="ARBA" id="ARBA00023015"/>
    </source>
</evidence>
<dbReference type="PROSITE" id="PS50252">
    <property type="entry name" value="TBOX_3"/>
    <property type="match status" value="1"/>
</dbReference>
<evidence type="ECO:0000256" key="3">
    <source>
        <dbReference type="ARBA" id="ARBA00023125"/>
    </source>
</evidence>
<feature type="region of interest" description="Disordered" evidence="7">
    <location>
        <begin position="916"/>
        <end position="958"/>
    </location>
</feature>
<dbReference type="PROSITE" id="PS01264">
    <property type="entry name" value="TBOX_2"/>
    <property type="match status" value="1"/>
</dbReference>
<feature type="compositionally biased region" description="Polar residues" evidence="7">
    <location>
        <begin position="882"/>
        <end position="899"/>
    </location>
</feature>
<accession>A0A8T1MUR1</accession>
<feature type="compositionally biased region" description="Acidic residues" evidence="7">
    <location>
        <begin position="593"/>
        <end position="603"/>
    </location>
</feature>
<dbReference type="PROSITE" id="PS01283">
    <property type="entry name" value="TBOX_1"/>
    <property type="match status" value="1"/>
</dbReference>
<feature type="compositionally biased region" description="Low complexity" evidence="7">
    <location>
        <begin position="867"/>
        <end position="881"/>
    </location>
</feature>
<keyword evidence="4" id="KW-0804">Transcription</keyword>
<dbReference type="Gene3D" id="2.60.40.820">
    <property type="entry name" value="Transcription factor, T-box"/>
    <property type="match status" value="1"/>
</dbReference>
<comment type="subcellular location">
    <subcellularLocation>
        <location evidence="1 6">Nucleus</location>
    </subcellularLocation>
</comment>
<dbReference type="InterPro" id="IPR046360">
    <property type="entry name" value="T-box_DNA-bd"/>
</dbReference>
<keyword evidence="5 6" id="KW-0539">Nucleus</keyword>
<dbReference type="AlphaFoldDB" id="A0A8T1MUR1"/>
<feature type="region of interest" description="Disordered" evidence="7">
    <location>
        <begin position="73"/>
        <end position="108"/>
    </location>
</feature>
<evidence type="ECO:0000256" key="1">
    <source>
        <dbReference type="ARBA" id="ARBA00004123"/>
    </source>
</evidence>
<dbReference type="PANTHER" id="PTHR11267:SF181">
    <property type="entry name" value="OPTOMOTOR-BLIND PROTEIN"/>
    <property type="match status" value="1"/>
</dbReference>
<dbReference type="SUPFAM" id="SSF49417">
    <property type="entry name" value="p53-like transcription factors"/>
    <property type="match status" value="1"/>
</dbReference>
<gene>
    <name evidence="9" type="ORF">CSKR_100454</name>
</gene>
<dbReference type="PRINTS" id="PR00937">
    <property type="entry name" value="TBOX"/>
</dbReference>
<reference evidence="9 10" key="1">
    <citation type="journal article" date="2018" name="Biotechnol. Adv.">
        <title>Improved genomic resources and new bioinformatic workflow for the carcinogenic parasite Clonorchis sinensis: Biotechnological implications.</title>
        <authorList>
            <person name="Wang D."/>
            <person name="Korhonen P.K."/>
            <person name="Gasser R.B."/>
            <person name="Young N.D."/>
        </authorList>
    </citation>
    <scope>NUCLEOTIDE SEQUENCE [LARGE SCALE GENOMIC DNA]</scope>
    <source>
        <strain evidence="9">Cs-k2</strain>
    </source>
</reference>
<dbReference type="Proteomes" id="UP000286415">
    <property type="component" value="Unassembled WGS sequence"/>
</dbReference>
<proteinExistence type="predicted"/>
<dbReference type="FunFam" id="2.60.40.820:FF:000016">
    <property type="entry name" value="T-box transcription factor TBX2-A"/>
    <property type="match status" value="1"/>
</dbReference>
<dbReference type="SMART" id="SM00425">
    <property type="entry name" value="TBOX"/>
    <property type="match status" value="1"/>
</dbReference>
<dbReference type="GO" id="GO:0000785">
    <property type="term" value="C:chromatin"/>
    <property type="evidence" value="ECO:0007669"/>
    <property type="project" value="TreeGrafter"/>
</dbReference>
<dbReference type="GO" id="GO:0001708">
    <property type="term" value="P:cell fate specification"/>
    <property type="evidence" value="ECO:0007669"/>
    <property type="project" value="TreeGrafter"/>
</dbReference>
<evidence type="ECO:0000259" key="8">
    <source>
        <dbReference type="PROSITE" id="PS50252"/>
    </source>
</evidence>
<evidence type="ECO:0000256" key="5">
    <source>
        <dbReference type="ARBA" id="ARBA00023242"/>
    </source>
</evidence>
<dbReference type="CDD" id="cd20188">
    <property type="entry name" value="T-box_TBX2_3-like"/>
    <property type="match status" value="1"/>
</dbReference>
<dbReference type="InterPro" id="IPR008967">
    <property type="entry name" value="p53-like_TF_DNA-bd_sf"/>
</dbReference>
<feature type="compositionally biased region" description="Polar residues" evidence="7">
    <location>
        <begin position="771"/>
        <end position="780"/>
    </location>
</feature>
<evidence type="ECO:0000256" key="4">
    <source>
        <dbReference type="ARBA" id="ARBA00023163"/>
    </source>
</evidence>
<feature type="compositionally biased region" description="Pro residues" evidence="7">
    <location>
        <begin position="90"/>
        <end position="103"/>
    </location>
</feature>
<feature type="region of interest" description="Disordered" evidence="7">
    <location>
        <begin position="23"/>
        <end position="54"/>
    </location>
</feature>
<feature type="region of interest" description="Disordered" evidence="7">
    <location>
        <begin position="220"/>
        <end position="239"/>
    </location>
</feature>
<feature type="region of interest" description="Disordered" evidence="7">
    <location>
        <begin position="861"/>
        <end position="899"/>
    </location>
</feature>
<reference evidence="9 10" key="2">
    <citation type="journal article" date="2021" name="Genomics">
        <title>High-quality reference genome for Clonorchis sinensis.</title>
        <authorList>
            <person name="Young N.D."/>
            <person name="Stroehlein A.J."/>
            <person name="Kinkar L."/>
            <person name="Wang T."/>
            <person name="Sohn W.M."/>
            <person name="Chang B.C.H."/>
            <person name="Kaur P."/>
            <person name="Weisz D."/>
            <person name="Dudchenko O."/>
            <person name="Aiden E.L."/>
            <person name="Korhonen P.K."/>
            <person name="Gasser R.B."/>
        </authorList>
    </citation>
    <scope>NUCLEOTIDE SEQUENCE [LARGE SCALE GENOMIC DNA]</scope>
    <source>
        <strain evidence="9">Cs-k2</strain>
    </source>
</reference>
<evidence type="ECO:0000256" key="6">
    <source>
        <dbReference type="PROSITE-ProRule" id="PRU00201"/>
    </source>
</evidence>
<dbReference type="GO" id="GO:0045893">
    <property type="term" value="P:positive regulation of DNA-templated transcription"/>
    <property type="evidence" value="ECO:0007669"/>
    <property type="project" value="InterPro"/>
</dbReference>
<feature type="compositionally biased region" description="Basic and acidic residues" evidence="7">
    <location>
        <begin position="539"/>
        <end position="559"/>
    </location>
</feature>
<name>A0A8T1MUR1_CLOSI</name>
<evidence type="ECO:0000313" key="9">
    <source>
        <dbReference type="EMBL" id="KAG5452605.1"/>
    </source>
</evidence>
<evidence type="ECO:0000256" key="7">
    <source>
        <dbReference type="SAM" id="MobiDB-lite"/>
    </source>
</evidence>
<comment type="caution">
    <text evidence="6">Lacks conserved residue(s) required for the propagation of feature annotation.</text>
</comment>
<dbReference type="InterPro" id="IPR001699">
    <property type="entry name" value="TF_T-box"/>
</dbReference>
<dbReference type="PANTHER" id="PTHR11267">
    <property type="entry name" value="T-BOX PROTEIN-RELATED"/>
    <property type="match status" value="1"/>
</dbReference>
<sequence length="958" mass="104867">MTFNLPLPPNTVHQLLNRSNPLLLNSPNSTGTNQFSASSGSLNMPSSISRTATSPSDHEQMLFYGRHAMSQGISAGSTGLNTAPKSPRFPHLPPPPPPPPPPASLHSTWDRHMFPKLMSPNLSNGSNTVETEASNAVLSRALKALTDLAPSSELTASIKDYQADYLAHLSNNGRTNLSPSISQSRGALDGANPLATYNSLLAGSLHKILDSKSAFKTHVRTPSRSFSHPAADMKSPDPSSTAALAAMAAALAVSGLKLPAHLGTASYGPTDNTCPPASKDSGAGLSDVISPPVSYRASPVNRSDLMVTAPSLVSMISSPMDEFSRLPDFKQASSSFLMMPRLQLPLADQDTDSADVTIDINRPKVELVDKVLWDKFHAQGTEMVITKSGRRMFPPFKVKVSNLDKRAKYIVLMDIVPMDDCRYKFHNNLWMIAGKADPEMPKRMYLHPDSPSNGEQWMQKVISFHKLKLTNNISDKHGYTILNSMHKYQPRFHLVRANDILRLSTSRFHTYTFKETQFLAVTAYQNEKITQLKIDHNPFAKGFRESGGGRREKNRRSENLKTGPLRLPHSGTETRRDSAADLFDGSNLTSSDTENEPDMEEMLTDGVEERNSRNGTQPMVVDYAEQHRFHKDSKQSVKRFAQKRNISGASVNMCLDSPSKLQFPSFPGSIKGSNMSHTTKRTHSFTPDVLPQIVGRRTNGSSPPNVTILSRGLYLPDGKNELADSGVEEVGPAAKYLCGLKDDNGTGISTFPYRPTSSHSSISNCYSTPWSDPLSPTSSKVEPPPEPLETQCNFPQFPHRAEMEPNESTRIPPSMDVLMRSPQYLSLLGNYIYQNPQFIPQFLSLLYHQNFAQSLGISKEESPTNLSVGGRSSSWSNSSPGETNIPTGNMNVTSTSAGTQSNSVASFSISALTNSPITSKKSCTDSSPSAELNNEESSESNDERHMEDVDDNAHVTIE</sequence>
<dbReference type="InterPro" id="IPR018186">
    <property type="entry name" value="TF_T-box_CS"/>
</dbReference>